<feature type="compositionally biased region" description="Polar residues" evidence="1">
    <location>
        <begin position="362"/>
        <end position="373"/>
    </location>
</feature>
<feature type="region of interest" description="Disordered" evidence="1">
    <location>
        <begin position="238"/>
        <end position="286"/>
    </location>
</feature>
<proteinExistence type="predicted"/>
<reference evidence="2 3" key="1">
    <citation type="submission" date="2024-04" db="EMBL/GenBank/DDBJ databases">
        <authorList>
            <person name="Waldvogel A.-M."/>
            <person name="Schoenle A."/>
        </authorList>
    </citation>
    <scope>NUCLEOTIDE SEQUENCE [LARGE SCALE GENOMIC DNA]</scope>
</reference>
<feature type="region of interest" description="Disordered" evidence="1">
    <location>
        <begin position="1"/>
        <end position="59"/>
    </location>
</feature>
<dbReference type="EMBL" id="OZ035843">
    <property type="protein sequence ID" value="CAL1596718.1"/>
    <property type="molecule type" value="Genomic_DNA"/>
</dbReference>
<keyword evidence="3" id="KW-1185">Reference proteome</keyword>
<feature type="region of interest" description="Disordered" evidence="1">
    <location>
        <begin position="196"/>
        <end position="215"/>
    </location>
</feature>
<sequence length="423" mass="46360">MSTSDAAERRSEGRETEPPFTAERARTATARKQVETLSDAGLSTEQSSTEKHTIQTKTHLSLNLGRRPNEKAESILLDTSTKSFHGPFPACSKNIVYRVHDLAVHAVDKIPLPLKTVKETKNCISIETSSRIIQSFPNGLRGPYHTNASRCEEPAKRANSLDLNVDKARAEELSGHSAMLSSTVVTVMAPHWSGRLRRSKREGMSDFQGNLQTRTEISSDVERMLSSGLQSQHHMLDDSVFYSPKPPRQRDSSSSPCELGEISLVSSRRNRASTGPPSAGPVTGEERMSHSYADLKYGIEPGRSFSLSSWSAGKSSSNPAWGQSVDIVDIPWDTEAPPTPPPTPPLSPVTRRMSKPRCLSPPSLSGRSDSPQDGQCPRGHLPSRGYLSSLSTFEESSDSSSDTTTDDEYYLETGEDEEKETEL</sequence>
<evidence type="ECO:0000256" key="1">
    <source>
        <dbReference type="SAM" id="MobiDB-lite"/>
    </source>
</evidence>
<feature type="region of interest" description="Disordered" evidence="1">
    <location>
        <begin position="331"/>
        <end position="423"/>
    </location>
</feature>
<gene>
    <name evidence="2" type="ORF">KC01_LOCUS25350</name>
</gene>
<feature type="compositionally biased region" description="Low complexity" evidence="1">
    <location>
        <begin position="386"/>
        <end position="403"/>
    </location>
</feature>
<dbReference type="Proteomes" id="UP001497482">
    <property type="component" value="Chromosome 21"/>
</dbReference>
<dbReference type="AlphaFoldDB" id="A0AAV2L7Z7"/>
<feature type="compositionally biased region" description="Pro residues" evidence="1">
    <location>
        <begin position="337"/>
        <end position="347"/>
    </location>
</feature>
<feature type="compositionally biased region" description="Polar residues" evidence="1">
    <location>
        <begin position="264"/>
        <end position="276"/>
    </location>
</feature>
<evidence type="ECO:0000313" key="2">
    <source>
        <dbReference type="EMBL" id="CAL1596718.1"/>
    </source>
</evidence>
<organism evidence="2 3">
    <name type="scientific">Knipowitschia caucasica</name>
    <name type="common">Caucasian dwarf goby</name>
    <name type="synonym">Pomatoschistus caucasicus</name>
    <dbReference type="NCBI Taxonomy" id="637954"/>
    <lineage>
        <taxon>Eukaryota</taxon>
        <taxon>Metazoa</taxon>
        <taxon>Chordata</taxon>
        <taxon>Craniata</taxon>
        <taxon>Vertebrata</taxon>
        <taxon>Euteleostomi</taxon>
        <taxon>Actinopterygii</taxon>
        <taxon>Neopterygii</taxon>
        <taxon>Teleostei</taxon>
        <taxon>Neoteleostei</taxon>
        <taxon>Acanthomorphata</taxon>
        <taxon>Gobiaria</taxon>
        <taxon>Gobiiformes</taxon>
        <taxon>Gobioidei</taxon>
        <taxon>Gobiidae</taxon>
        <taxon>Gobiinae</taxon>
        <taxon>Knipowitschia</taxon>
    </lineage>
</organism>
<feature type="compositionally biased region" description="Basic and acidic residues" evidence="1">
    <location>
        <begin position="1"/>
        <end position="17"/>
    </location>
</feature>
<accession>A0AAV2L7Z7</accession>
<protein>
    <submittedName>
        <fullName evidence="2">Uncharacterized protein</fullName>
    </submittedName>
</protein>
<feature type="compositionally biased region" description="Acidic residues" evidence="1">
    <location>
        <begin position="404"/>
        <end position="423"/>
    </location>
</feature>
<evidence type="ECO:0000313" key="3">
    <source>
        <dbReference type="Proteomes" id="UP001497482"/>
    </source>
</evidence>
<name>A0AAV2L7Z7_KNICA</name>